<dbReference type="InterPro" id="IPR053154">
    <property type="entry name" value="c-di-AMP_regulator"/>
</dbReference>
<proteinExistence type="predicted"/>
<dbReference type="Gene3D" id="2.170.120.40">
    <property type="entry name" value="YbbR-like domain"/>
    <property type="match status" value="2"/>
</dbReference>
<keyword evidence="1" id="KW-1133">Transmembrane helix</keyword>
<dbReference type="Gene3D" id="2.170.120.30">
    <property type="match status" value="2"/>
</dbReference>
<accession>A0A839JWZ2</accession>
<dbReference type="AlphaFoldDB" id="A0A839JWZ2"/>
<dbReference type="Pfam" id="PF07949">
    <property type="entry name" value="YbbR"/>
    <property type="match status" value="3"/>
</dbReference>
<evidence type="ECO:0008006" key="4">
    <source>
        <dbReference type="Google" id="ProtNLM"/>
    </source>
</evidence>
<name>A0A839JWZ2_9FIRM</name>
<keyword evidence="3" id="KW-1185">Reference proteome</keyword>
<sequence>MKEKLTKNIGLKILSVILAAIMWLVITNVDDPVVPVDFRNVPVTILNEEEIAYLDQVYEIVEGETIDFTVAARRTIADNLAVSDFKVTADFAKLSDVNAVTINISCPRYGDDVTVIDGLYQVMKINREELVEKHFKVNVVLKGEPAEGYFIGEKTASTILRVSGPKSKIERIKDIVVEVDVDQVSGSFRTIEEPKALDEEGNEIDASNLKFSQKAVTIYIGVYKTKTINLQITASGKPAEGYVMTNIEYGPETIEVAGDDEALRSIQYLSITESISGATSSIIKEINLEEKLREGLVLVGENKTAAINITIEKKQTKEINIWPGDIEIRGKENDMTINFISTGPITIKLTGPAAELDKYDRTNLKPYIDITGYTTGTYTLDIKANVSGDVSLSNVPKVSMYLAKTESE</sequence>
<comment type="caution">
    <text evidence="2">The sequence shown here is derived from an EMBL/GenBank/DDBJ whole genome shotgun (WGS) entry which is preliminary data.</text>
</comment>
<dbReference type="PANTHER" id="PTHR37804">
    <property type="entry name" value="CDAA REGULATORY PROTEIN CDAR"/>
    <property type="match status" value="1"/>
</dbReference>
<reference evidence="2 3" key="1">
    <citation type="submission" date="2020-07" db="EMBL/GenBank/DDBJ databases">
        <title>Characterization and genome sequencing of isolate MD1, a novel member within the family Lachnospiraceae.</title>
        <authorList>
            <person name="Rettenmaier R."/>
            <person name="Di Bello L."/>
            <person name="Zinser C."/>
            <person name="Scheitz K."/>
            <person name="Liebl W."/>
            <person name="Zverlov V."/>
        </authorList>
    </citation>
    <scope>NUCLEOTIDE SEQUENCE [LARGE SCALE GENOMIC DNA]</scope>
    <source>
        <strain evidence="2 3">MD1</strain>
    </source>
</reference>
<dbReference type="RefSeq" id="WP_228351654.1">
    <property type="nucleotide sequence ID" value="NZ_JACEGA010000001.1"/>
</dbReference>
<dbReference type="InterPro" id="IPR012505">
    <property type="entry name" value="YbbR"/>
</dbReference>
<evidence type="ECO:0000256" key="1">
    <source>
        <dbReference type="SAM" id="Phobius"/>
    </source>
</evidence>
<keyword evidence="1" id="KW-0472">Membrane</keyword>
<feature type="transmembrane region" description="Helical" evidence="1">
    <location>
        <begin position="9"/>
        <end position="26"/>
    </location>
</feature>
<evidence type="ECO:0000313" key="2">
    <source>
        <dbReference type="EMBL" id="MBB2181916.1"/>
    </source>
</evidence>
<keyword evidence="1" id="KW-0812">Transmembrane</keyword>
<gene>
    <name evidence="2" type="ORF">H0486_03385</name>
</gene>
<organism evidence="2 3">
    <name type="scientific">Variimorphobacter saccharofermentans</name>
    <dbReference type="NCBI Taxonomy" id="2755051"/>
    <lineage>
        <taxon>Bacteria</taxon>
        <taxon>Bacillati</taxon>
        <taxon>Bacillota</taxon>
        <taxon>Clostridia</taxon>
        <taxon>Lachnospirales</taxon>
        <taxon>Lachnospiraceae</taxon>
        <taxon>Variimorphobacter</taxon>
    </lineage>
</organism>
<evidence type="ECO:0000313" key="3">
    <source>
        <dbReference type="Proteomes" id="UP000574276"/>
    </source>
</evidence>
<dbReference type="PANTHER" id="PTHR37804:SF1">
    <property type="entry name" value="CDAA REGULATORY PROTEIN CDAR"/>
    <property type="match status" value="1"/>
</dbReference>
<dbReference type="EMBL" id="JACEGA010000001">
    <property type="protein sequence ID" value="MBB2181916.1"/>
    <property type="molecule type" value="Genomic_DNA"/>
</dbReference>
<dbReference type="Proteomes" id="UP000574276">
    <property type="component" value="Unassembled WGS sequence"/>
</dbReference>
<protein>
    <recommendedName>
        <fullName evidence="4">YbbR-like protein</fullName>
    </recommendedName>
</protein>